<dbReference type="SUPFAM" id="SSF46689">
    <property type="entry name" value="Homeodomain-like"/>
    <property type="match status" value="1"/>
</dbReference>
<comment type="caution">
    <text evidence="4">The sequence shown here is derived from an EMBL/GenBank/DDBJ whole genome shotgun (WGS) entry which is preliminary data.</text>
</comment>
<protein>
    <submittedName>
        <fullName evidence="4">TetR/AcrR family transcriptional regulator</fullName>
    </submittedName>
</protein>
<keyword evidence="1 2" id="KW-0238">DNA-binding</keyword>
<dbReference type="InterPro" id="IPR009057">
    <property type="entry name" value="Homeodomain-like_sf"/>
</dbReference>
<dbReference type="PROSITE" id="PS50977">
    <property type="entry name" value="HTH_TETR_2"/>
    <property type="match status" value="1"/>
</dbReference>
<sequence length="291" mass="32478">MSEKREKILAVARQLFIEVGVSGTTIAEIAKRAGIAKGSVYSHFTSKQAIVVALMNQSIERSQSYLTNLLEGNPHSGKTLMTEYFTEELSFMNEDRSLNQAIAMDDSLLMNDEIMDVIQSFRAEYYRKQIVLLRKAYGEKHEKWLTDILTLLNGAFHEYGLYMTLDNANLDVKACAEVVALSLEASLTALSKSTLQPALNAESVYAIESKSQLSRQEKASAILKNMLSQAKQLTAESQKEVTETCELMAQELAKEQPNKVLLRALIANLGPYPEIHRDRIELAEALDIAVI</sequence>
<evidence type="ECO:0000259" key="3">
    <source>
        <dbReference type="PROSITE" id="PS50977"/>
    </source>
</evidence>
<dbReference type="Proteomes" id="UP000275281">
    <property type="component" value="Unassembled WGS sequence"/>
</dbReference>
<dbReference type="Gene3D" id="1.10.357.10">
    <property type="entry name" value="Tetracycline Repressor, domain 2"/>
    <property type="match status" value="1"/>
</dbReference>
<dbReference type="InterPro" id="IPR023772">
    <property type="entry name" value="DNA-bd_HTH_TetR-type_CS"/>
</dbReference>
<dbReference type="PANTHER" id="PTHR43479">
    <property type="entry name" value="ACREF/ENVCD OPERON REPRESSOR-RELATED"/>
    <property type="match status" value="1"/>
</dbReference>
<dbReference type="OrthoDB" id="5816932at2"/>
<evidence type="ECO:0000256" key="1">
    <source>
        <dbReference type="ARBA" id="ARBA00023125"/>
    </source>
</evidence>
<feature type="DNA-binding region" description="H-T-H motif" evidence="2">
    <location>
        <begin position="25"/>
        <end position="44"/>
    </location>
</feature>
<gene>
    <name evidence="4" type="ORF">DRW07_13870</name>
</gene>
<dbReference type="Pfam" id="PF00440">
    <property type="entry name" value="TetR_N"/>
    <property type="match status" value="1"/>
</dbReference>
<evidence type="ECO:0000313" key="4">
    <source>
        <dbReference type="EMBL" id="RPJ65893.1"/>
    </source>
</evidence>
<reference evidence="4 5" key="1">
    <citation type="submission" date="2018-11" db="EMBL/GenBank/DDBJ databases">
        <authorList>
            <person name="Ye M.-Q."/>
            <person name="Du Z.-J."/>
        </authorList>
    </citation>
    <scope>NUCLEOTIDE SEQUENCE [LARGE SCALE GENOMIC DNA]</scope>
    <source>
        <strain evidence="4 5">U0105</strain>
    </source>
</reference>
<name>A0A3N5XZF3_9ALTE</name>
<organism evidence="4 5">
    <name type="scientific">Alteromonas sediminis</name>
    <dbReference type="NCBI Taxonomy" id="2259342"/>
    <lineage>
        <taxon>Bacteria</taxon>
        <taxon>Pseudomonadati</taxon>
        <taxon>Pseudomonadota</taxon>
        <taxon>Gammaproteobacteria</taxon>
        <taxon>Alteromonadales</taxon>
        <taxon>Alteromonadaceae</taxon>
        <taxon>Alteromonas/Salinimonas group</taxon>
        <taxon>Alteromonas</taxon>
    </lineage>
</organism>
<dbReference type="PRINTS" id="PR00455">
    <property type="entry name" value="HTHTETR"/>
</dbReference>
<keyword evidence="5" id="KW-1185">Reference proteome</keyword>
<dbReference type="EMBL" id="RPOK01000004">
    <property type="protein sequence ID" value="RPJ65893.1"/>
    <property type="molecule type" value="Genomic_DNA"/>
</dbReference>
<dbReference type="PROSITE" id="PS01081">
    <property type="entry name" value="HTH_TETR_1"/>
    <property type="match status" value="1"/>
</dbReference>
<evidence type="ECO:0000256" key="2">
    <source>
        <dbReference type="PROSITE-ProRule" id="PRU00335"/>
    </source>
</evidence>
<dbReference type="InterPro" id="IPR050624">
    <property type="entry name" value="HTH-type_Tx_Regulator"/>
</dbReference>
<dbReference type="InterPro" id="IPR001647">
    <property type="entry name" value="HTH_TetR"/>
</dbReference>
<dbReference type="PANTHER" id="PTHR43479:SF11">
    <property type="entry name" value="ACREF_ENVCD OPERON REPRESSOR-RELATED"/>
    <property type="match status" value="1"/>
</dbReference>
<feature type="domain" description="HTH tetR-type" evidence="3">
    <location>
        <begin position="2"/>
        <end position="62"/>
    </location>
</feature>
<evidence type="ECO:0000313" key="5">
    <source>
        <dbReference type="Proteomes" id="UP000275281"/>
    </source>
</evidence>
<dbReference type="GO" id="GO:0003677">
    <property type="term" value="F:DNA binding"/>
    <property type="evidence" value="ECO:0007669"/>
    <property type="project" value="UniProtKB-UniRule"/>
</dbReference>
<accession>A0A3N5XZF3</accession>
<dbReference type="AlphaFoldDB" id="A0A3N5XZF3"/>
<proteinExistence type="predicted"/>
<dbReference type="RefSeq" id="WP_124028524.1">
    <property type="nucleotide sequence ID" value="NZ_JBHRSN010000007.1"/>
</dbReference>